<dbReference type="EMBL" id="JBBKAR010000003">
    <property type="protein sequence ID" value="MEJ8302693.1"/>
    <property type="molecule type" value="Genomic_DNA"/>
</dbReference>
<dbReference type="Proteomes" id="UP001380953">
    <property type="component" value="Unassembled WGS sequence"/>
</dbReference>
<proteinExistence type="predicted"/>
<sequence length="275" mass="30832">MSIGNVLRTLLMPTRENCLVCGQSAKLGLMLPLLCERCASRIPWIVKPRCVVCGRAQGCPDCQRPEAKARAFALNRSAVQYDATMREWISAYKYGGVERLAEPFSIMLEQAYRRMCREEVGRAEAAHRARFKSHVFKADLITWVPVSEKRLQERGFNQAELMARKLAKRLKLPARDLLIRNVHTGKQSFKSRAERLRNLDDAFSLLPNLDPGGFQKWEAIGSPKRPGGSFPIVVLLVDDIYTTGTTAAVCASVLKGLENVLDRPVLVYSLTLARS</sequence>
<keyword evidence="2" id="KW-1185">Reference proteome</keyword>
<organism evidence="1 2">
    <name type="scientific">Saccharibacillus sacchari</name>
    <dbReference type="NCBI Taxonomy" id="456493"/>
    <lineage>
        <taxon>Bacteria</taxon>
        <taxon>Bacillati</taxon>
        <taxon>Bacillota</taxon>
        <taxon>Bacilli</taxon>
        <taxon>Bacillales</taxon>
        <taxon>Paenibacillaceae</taxon>
        <taxon>Saccharibacillus</taxon>
    </lineage>
</organism>
<accession>A0ACC6P6Z3</accession>
<evidence type="ECO:0000313" key="2">
    <source>
        <dbReference type="Proteomes" id="UP001380953"/>
    </source>
</evidence>
<name>A0ACC6P6Z3_9BACL</name>
<gene>
    <name evidence="1" type="ORF">WKI47_02050</name>
</gene>
<evidence type="ECO:0000313" key="1">
    <source>
        <dbReference type="EMBL" id="MEJ8302693.1"/>
    </source>
</evidence>
<protein>
    <submittedName>
        <fullName evidence="1">ComF family protein</fullName>
    </submittedName>
</protein>
<reference evidence="1" key="1">
    <citation type="submission" date="2024-03" db="EMBL/GenBank/DDBJ databases">
        <title>Whole genome sequecning of epiphytes from Marcgravia umbellata leaves.</title>
        <authorList>
            <person name="Kumar G."/>
            <person name="Savka M.A."/>
        </authorList>
    </citation>
    <scope>NUCLEOTIDE SEQUENCE</scope>
    <source>
        <strain evidence="1">RIT_BL5</strain>
    </source>
</reference>
<comment type="caution">
    <text evidence="1">The sequence shown here is derived from an EMBL/GenBank/DDBJ whole genome shotgun (WGS) entry which is preliminary data.</text>
</comment>